<dbReference type="AlphaFoldDB" id="A0A822Y3N5"/>
<organism evidence="1 2">
    <name type="scientific">Nelumbo nucifera</name>
    <name type="common">Sacred lotus</name>
    <dbReference type="NCBI Taxonomy" id="4432"/>
    <lineage>
        <taxon>Eukaryota</taxon>
        <taxon>Viridiplantae</taxon>
        <taxon>Streptophyta</taxon>
        <taxon>Embryophyta</taxon>
        <taxon>Tracheophyta</taxon>
        <taxon>Spermatophyta</taxon>
        <taxon>Magnoliopsida</taxon>
        <taxon>Proteales</taxon>
        <taxon>Nelumbonaceae</taxon>
        <taxon>Nelumbo</taxon>
    </lineage>
</organism>
<accession>A0A822Y3N5</accession>
<gene>
    <name evidence="1" type="ORF">HUJ06_027679</name>
</gene>
<name>A0A822Y3N5_NELNU</name>
<evidence type="ECO:0000313" key="1">
    <source>
        <dbReference type="EMBL" id="DAD26211.1"/>
    </source>
</evidence>
<dbReference type="EMBL" id="DUZY01000002">
    <property type="protein sequence ID" value="DAD26211.1"/>
    <property type="molecule type" value="Genomic_DNA"/>
</dbReference>
<keyword evidence="2" id="KW-1185">Reference proteome</keyword>
<protein>
    <submittedName>
        <fullName evidence="1">Uncharacterized protein</fullName>
    </submittedName>
</protein>
<reference evidence="1 2" key="1">
    <citation type="journal article" date="2020" name="Mol. Biol. Evol.">
        <title>Distinct Expression and Methylation Patterns for Genes with Different Fates following a Single Whole-Genome Duplication in Flowering Plants.</title>
        <authorList>
            <person name="Shi T."/>
            <person name="Rahmani R.S."/>
            <person name="Gugger P.F."/>
            <person name="Wang M."/>
            <person name="Li H."/>
            <person name="Zhang Y."/>
            <person name="Li Z."/>
            <person name="Wang Q."/>
            <person name="Van de Peer Y."/>
            <person name="Marchal K."/>
            <person name="Chen J."/>
        </authorList>
    </citation>
    <scope>NUCLEOTIDE SEQUENCE [LARGE SCALE GENOMIC DNA]</scope>
    <source>
        <tissue evidence="1">Leaf</tissue>
    </source>
</reference>
<proteinExistence type="predicted"/>
<sequence length="67" mass="7540">MLVGLMRKTEQIQRSFTAIKDVRTGFSLTEAEPPPVDSSVSLFVMCRAVNLINNWIETCYCCSDPII</sequence>
<evidence type="ECO:0000313" key="2">
    <source>
        <dbReference type="Proteomes" id="UP000607653"/>
    </source>
</evidence>
<comment type="caution">
    <text evidence="1">The sequence shown here is derived from an EMBL/GenBank/DDBJ whole genome shotgun (WGS) entry which is preliminary data.</text>
</comment>
<dbReference type="Proteomes" id="UP000607653">
    <property type="component" value="Unassembled WGS sequence"/>
</dbReference>